<keyword evidence="9" id="KW-1185">Reference proteome</keyword>
<comment type="similarity">
    <text evidence="1">Belongs to the transferase hexapeptide repeat family.</text>
</comment>
<sequence length="197" mass="20346">MTSLRIIGAGGHGKVVADTAEALEYEGISFLDHDWPGRDTNGRWRIVGQPSELGGQRFCAIGDNAVRARMFETLDLYDSPVLAHPSSMVSTSAQLGAGTFLAAGVVVNADARLGCGVILNTGCSVDHDCILGDFVHVSPGARLAGNVEIGANSWIGIGAVVREGVRIGRDVIVGAGAAVVEDVDDGVRVGGVPAKRI</sequence>
<name>A0AAE3B5R3_9RHOB</name>
<dbReference type="EMBL" id="JAFBRM010000002">
    <property type="protein sequence ID" value="MBM1713517.1"/>
    <property type="molecule type" value="Genomic_DNA"/>
</dbReference>
<dbReference type="InterPro" id="IPR041561">
    <property type="entry name" value="PglD_N"/>
</dbReference>
<dbReference type="GO" id="GO:0016746">
    <property type="term" value="F:acyltransferase activity"/>
    <property type="evidence" value="ECO:0007669"/>
    <property type="project" value="UniProtKB-KW"/>
</dbReference>
<accession>A0AAE3B5R3</accession>
<keyword evidence="2" id="KW-0808">Transferase</keyword>
<evidence type="ECO:0000256" key="6">
    <source>
        <dbReference type="PIRSR" id="PIRSR620019-2"/>
    </source>
</evidence>
<dbReference type="InterPro" id="IPR050179">
    <property type="entry name" value="Trans_hexapeptide_repeat"/>
</dbReference>
<feature type="binding site" evidence="6">
    <location>
        <position position="136"/>
    </location>
    <ligand>
        <name>acetyl-CoA</name>
        <dbReference type="ChEBI" id="CHEBI:57288"/>
    </ligand>
</feature>
<evidence type="ECO:0000256" key="4">
    <source>
        <dbReference type="ARBA" id="ARBA00023315"/>
    </source>
</evidence>
<keyword evidence="3" id="KW-0677">Repeat</keyword>
<evidence type="ECO:0000313" key="9">
    <source>
        <dbReference type="Proteomes" id="UP000732193"/>
    </source>
</evidence>
<dbReference type="InterPro" id="IPR001451">
    <property type="entry name" value="Hexapep"/>
</dbReference>
<reference evidence="8 9" key="1">
    <citation type="submission" date="2021-01" db="EMBL/GenBank/DDBJ databases">
        <title>Diatom-associated Roseobacters Show Island Model of Population Structure.</title>
        <authorList>
            <person name="Qu L."/>
            <person name="Feng X."/>
            <person name="Chen Y."/>
            <person name="Li L."/>
            <person name="Wang X."/>
            <person name="Hu Z."/>
            <person name="Wang H."/>
            <person name="Luo H."/>
        </authorList>
    </citation>
    <scope>NUCLEOTIDE SEQUENCE [LARGE SCALE GENOMIC DNA]</scope>
    <source>
        <strain evidence="8 9">TR60-84</strain>
    </source>
</reference>
<dbReference type="PROSITE" id="PS00101">
    <property type="entry name" value="HEXAPEP_TRANSFERASES"/>
    <property type="match status" value="1"/>
</dbReference>
<gene>
    <name evidence="8" type="ORF">JQV55_08090</name>
</gene>
<feature type="domain" description="PglD N-terminal" evidence="7">
    <location>
        <begin position="4"/>
        <end position="74"/>
    </location>
</feature>
<keyword evidence="4" id="KW-0012">Acyltransferase</keyword>
<dbReference type="PANTHER" id="PTHR43300:SF7">
    <property type="entry name" value="UDP-N-ACETYLBACILLOSAMINE N-ACETYLTRANSFERASE"/>
    <property type="match status" value="1"/>
</dbReference>
<evidence type="ECO:0000256" key="5">
    <source>
        <dbReference type="PIRSR" id="PIRSR620019-1"/>
    </source>
</evidence>
<evidence type="ECO:0000256" key="2">
    <source>
        <dbReference type="ARBA" id="ARBA00022679"/>
    </source>
</evidence>
<dbReference type="PANTHER" id="PTHR43300">
    <property type="entry name" value="ACETYLTRANSFERASE"/>
    <property type="match status" value="1"/>
</dbReference>
<organism evidence="8 9">
    <name type="scientific">Sulfitobacter geojensis</name>
    <dbReference type="NCBI Taxonomy" id="1342299"/>
    <lineage>
        <taxon>Bacteria</taxon>
        <taxon>Pseudomonadati</taxon>
        <taxon>Pseudomonadota</taxon>
        <taxon>Alphaproteobacteria</taxon>
        <taxon>Rhodobacterales</taxon>
        <taxon>Roseobacteraceae</taxon>
        <taxon>Sulfitobacter</taxon>
    </lineage>
</organism>
<dbReference type="Proteomes" id="UP000732193">
    <property type="component" value="Unassembled WGS sequence"/>
</dbReference>
<evidence type="ECO:0000259" key="7">
    <source>
        <dbReference type="Pfam" id="PF17836"/>
    </source>
</evidence>
<evidence type="ECO:0000256" key="3">
    <source>
        <dbReference type="ARBA" id="ARBA00022737"/>
    </source>
</evidence>
<dbReference type="CDD" id="cd03360">
    <property type="entry name" value="LbH_AT_putative"/>
    <property type="match status" value="1"/>
</dbReference>
<dbReference type="InterPro" id="IPR018357">
    <property type="entry name" value="Hexapep_transf_CS"/>
</dbReference>
<feature type="binding site" evidence="6">
    <location>
        <position position="157"/>
    </location>
    <ligand>
        <name>acetyl-CoA</name>
        <dbReference type="ChEBI" id="CHEBI:57288"/>
    </ligand>
</feature>
<feature type="active site" description="Proton acceptor" evidence="5">
    <location>
        <position position="127"/>
    </location>
</feature>
<dbReference type="Gene3D" id="2.160.10.10">
    <property type="entry name" value="Hexapeptide repeat proteins"/>
    <property type="match status" value="1"/>
</dbReference>
<dbReference type="Gene3D" id="3.40.50.20">
    <property type="match status" value="1"/>
</dbReference>
<dbReference type="RefSeq" id="WP_203241908.1">
    <property type="nucleotide sequence ID" value="NZ_JAFBRH010000002.1"/>
</dbReference>
<feature type="site" description="Increases basicity of active site His" evidence="5">
    <location>
        <position position="128"/>
    </location>
</feature>
<proteinExistence type="inferred from homology"/>
<dbReference type="NCBIfam" id="TIGR03570">
    <property type="entry name" value="NeuD_NnaD"/>
    <property type="match status" value="1"/>
</dbReference>
<dbReference type="Pfam" id="PF17836">
    <property type="entry name" value="PglD_N"/>
    <property type="match status" value="1"/>
</dbReference>
<comment type="caution">
    <text evidence="8">The sequence shown here is derived from an EMBL/GenBank/DDBJ whole genome shotgun (WGS) entry which is preliminary data.</text>
</comment>
<evidence type="ECO:0000256" key="1">
    <source>
        <dbReference type="ARBA" id="ARBA00007274"/>
    </source>
</evidence>
<dbReference type="Pfam" id="PF00132">
    <property type="entry name" value="Hexapep"/>
    <property type="match status" value="1"/>
</dbReference>
<dbReference type="AlphaFoldDB" id="A0AAE3B5R3"/>
<feature type="binding site" evidence="6">
    <location>
        <position position="62"/>
    </location>
    <ligand>
        <name>substrate</name>
    </ligand>
</feature>
<evidence type="ECO:0000313" key="8">
    <source>
        <dbReference type="EMBL" id="MBM1713517.1"/>
    </source>
</evidence>
<protein>
    <submittedName>
        <fullName evidence="8">Acetyltransferase</fullName>
    </submittedName>
</protein>
<dbReference type="InterPro" id="IPR020019">
    <property type="entry name" value="AcTrfase_PglD-like"/>
</dbReference>
<dbReference type="SUPFAM" id="SSF51161">
    <property type="entry name" value="Trimeric LpxA-like enzymes"/>
    <property type="match status" value="1"/>
</dbReference>
<dbReference type="InterPro" id="IPR011004">
    <property type="entry name" value="Trimer_LpxA-like_sf"/>
</dbReference>